<dbReference type="InterPro" id="IPR036779">
    <property type="entry name" value="LysM_dom_sf"/>
</dbReference>
<reference evidence="2" key="2">
    <citation type="submission" date="2025-09" db="UniProtKB">
        <authorList>
            <consortium name="Ensembl"/>
        </authorList>
    </citation>
    <scope>IDENTIFICATION</scope>
</reference>
<keyword evidence="3" id="KW-1185">Reference proteome</keyword>
<dbReference type="Gene3D" id="3.10.350.10">
    <property type="entry name" value="LysM domain"/>
    <property type="match status" value="1"/>
</dbReference>
<feature type="domain" description="LysM" evidence="1">
    <location>
        <begin position="54"/>
        <end position="97"/>
    </location>
</feature>
<dbReference type="PROSITE" id="PS51782">
    <property type="entry name" value="LYSM"/>
    <property type="match status" value="1"/>
</dbReference>
<accession>A0A673FNU0</accession>
<dbReference type="AlphaFoldDB" id="A0A673FNU0"/>
<dbReference type="InterPro" id="IPR018392">
    <property type="entry name" value="LysM"/>
</dbReference>
<dbReference type="Ensembl" id="ENSSRHT00000001467.1">
    <property type="protein sequence ID" value="ENSSRHP00000001409.1"/>
    <property type="gene ID" value="ENSSRHG00000000965.1"/>
</dbReference>
<dbReference type="CDD" id="cd00118">
    <property type="entry name" value="LysM"/>
    <property type="match status" value="1"/>
</dbReference>
<name>A0A673FNU0_9TELE</name>
<sequence length="111" mass="12224">MYYLHFIQCFSQQVVIAVISVCVFNECFESLLSDEISKSCGQTKKARSKPPGTVEFTVGAKDTLNSIALKFNITPNKLVQLNRLYSLSVVPGQVRLLSSEGKTLQTACCSL</sequence>
<protein>
    <recommendedName>
        <fullName evidence="1">LysM domain-containing protein</fullName>
    </recommendedName>
</protein>
<dbReference type="SUPFAM" id="SSF54106">
    <property type="entry name" value="LysM domain"/>
    <property type="match status" value="1"/>
</dbReference>
<evidence type="ECO:0000313" key="3">
    <source>
        <dbReference type="Proteomes" id="UP000472270"/>
    </source>
</evidence>
<organism evidence="2 3">
    <name type="scientific">Sinocyclocheilus rhinocerous</name>
    <dbReference type="NCBI Taxonomy" id="307959"/>
    <lineage>
        <taxon>Eukaryota</taxon>
        <taxon>Metazoa</taxon>
        <taxon>Chordata</taxon>
        <taxon>Craniata</taxon>
        <taxon>Vertebrata</taxon>
        <taxon>Euteleostomi</taxon>
        <taxon>Actinopterygii</taxon>
        <taxon>Neopterygii</taxon>
        <taxon>Teleostei</taxon>
        <taxon>Ostariophysi</taxon>
        <taxon>Cypriniformes</taxon>
        <taxon>Cyprinidae</taxon>
        <taxon>Cyprininae</taxon>
        <taxon>Sinocyclocheilus</taxon>
    </lineage>
</organism>
<dbReference type="Pfam" id="PF01476">
    <property type="entry name" value="LysM"/>
    <property type="match status" value="1"/>
</dbReference>
<proteinExistence type="predicted"/>
<reference evidence="2" key="1">
    <citation type="submission" date="2025-08" db="UniProtKB">
        <authorList>
            <consortium name="Ensembl"/>
        </authorList>
    </citation>
    <scope>IDENTIFICATION</scope>
</reference>
<evidence type="ECO:0000259" key="1">
    <source>
        <dbReference type="PROSITE" id="PS51782"/>
    </source>
</evidence>
<evidence type="ECO:0000313" key="2">
    <source>
        <dbReference type="Ensembl" id="ENSSRHP00000001409.1"/>
    </source>
</evidence>
<dbReference type="Proteomes" id="UP000472270">
    <property type="component" value="Unassembled WGS sequence"/>
</dbReference>